<protein>
    <recommendedName>
        <fullName evidence="1">N-acetyltransferase domain-containing protein</fullName>
    </recommendedName>
</protein>
<dbReference type="EMBL" id="FQYX01000004">
    <property type="protein sequence ID" value="SHI63329.1"/>
    <property type="molecule type" value="Genomic_DNA"/>
</dbReference>
<evidence type="ECO:0000259" key="1">
    <source>
        <dbReference type="PROSITE" id="PS51729"/>
    </source>
</evidence>
<dbReference type="AlphaFoldDB" id="A0A1M6CQV0"/>
<dbReference type="PANTHER" id="PTHR31435:SF10">
    <property type="entry name" value="BSR4717 PROTEIN"/>
    <property type="match status" value="1"/>
</dbReference>
<evidence type="ECO:0000313" key="3">
    <source>
        <dbReference type="Proteomes" id="UP000184231"/>
    </source>
</evidence>
<dbReference type="Pfam" id="PF14542">
    <property type="entry name" value="Acetyltransf_CG"/>
    <property type="match status" value="1"/>
</dbReference>
<accession>A0A1M6CQV0</accession>
<dbReference type="InterPro" id="IPR016181">
    <property type="entry name" value="Acyl_CoA_acyltransferase"/>
</dbReference>
<keyword evidence="3" id="KW-1185">Reference proteome</keyword>
<proteinExistence type="predicted"/>
<organism evidence="2 3">
    <name type="scientific">Arenibacter nanhaiticus</name>
    <dbReference type="NCBI Taxonomy" id="558155"/>
    <lineage>
        <taxon>Bacteria</taxon>
        <taxon>Pseudomonadati</taxon>
        <taxon>Bacteroidota</taxon>
        <taxon>Flavobacteriia</taxon>
        <taxon>Flavobacteriales</taxon>
        <taxon>Flavobacteriaceae</taxon>
        <taxon>Arenibacter</taxon>
    </lineage>
</organism>
<dbReference type="Gene3D" id="3.40.630.30">
    <property type="match status" value="1"/>
</dbReference>
<dbReference type="OrthoDB" id="1120671at2"/>
<reference evidence="2 3" key="1">
    <citation type="submission" date="2016-11" db="EMBL/GenBank/DDBJ databases">
        <authorList>
            <person name="Jaros S."/>
            <person name="Januszkiewicz K."/>
            <person name="Wedrychowicz H."/>
        </authorList>
    </citation>
    <scope>NUCLEOTIDE SEQUENCE [LARGE SCALE GENOMIC DNA]</scope>
    <source>
        <strain evidence="2 3">CGMCC 1.8863</strain>
    </source>
</reference>
<dbReference type="Proteomes" id="UP000184231">
    <property type="component" value="Unassembled WGS sequence"/>
</dbReference>
<dbReference type="STRING" id="558155.SAMN04487911_10422"/>
<sequence>MSYELIHNKKEHRFQVSIDGHMGIEEYKFFPGGIAYIHTEVPKALAGQGVGSFIAKGVLDYAAQHGLRVKPVCPFIKAYIDRHPEYQANSIAHQDKES</sequence>
<evidence type="ECO:0000313" key="2">
    <source>
        <dbReference type="EMBL" id="SHI63329.1"/>
    </source>
</evidence>
<dbReference type="RefSeq" id="WP_072763266.1">
    <property type="nucleotide sequence ID" value="NZ_FQYX01000004.1"/>
</dbReference>
<feature type="domain" description="N-acetyltransferase" evidence="1">
    <location>
        <begin position="6"/>
        <end position="91"/>
    </location>
</feature>
<dbReference type="PANTHER" id="PTHR31435">
    <property type="entry name" value="PROTEIN NATD1"/>
    <property type="match status" value="1"/>
</dbReference>
<dbReference type="InterPro" id="IPR031165">
    <property type="entry name" value="GNAT_YJDJ"/>
</dbReference>
<gene>
    <name evidence="2" type="ORF">SAMN04487911_10422</name>
</gene>
<dbReference type="SUPFAM" id="SSF55729">
    <property type="entry name" value="Acyl-CoA N-acyltransferases (Nat)"/>
    <property type="match status" value="1"/>
</dbReference>
<name>A0A1M6CQV0_9FLAO</name>
<dbReference type="InterPro" id="IPR045057">
    <property type="entry name" value="Gcn5-rel_NAT"/>
</dbReference>
<dbReference type="PROSITE" id="PS51729">
    <property type="entry name" value="GNAT_YJDJ"/>
    <property type="match status" value="1"/>
</dbReference>